<accession>A0ABQ4IN36</accession>
<keyword evidence="2" id="KW-1185">Reference proteome</keyword>
<comment type="caution">
    <text evidence="1">The sequence shown here is derived from an EMBL/GenBank/DDBJ whole genome shotgun (WGS) entry which is preliminary data.</text>
</comment>
<organism evidence="1 2">
    <name type="scientific">Micromonospora gifhornensis</name>
    <dbReference type="NCBI Taxonomy" id="84594"/>
    <lineage>
        <taxon>Bacteria</taxon>
        <taxon>Bacillati</taxon>
        <taxon>Actinomycetota</taxon>
        <taxon>Actinomycetes</taxon>
        <taxon>Micromonosporales</taxon>
        <taxon>Micromonosporaceae</taxon>
        <taxon>Micromonospora</taxon>
    </lineage>
</organism>
<sequence length="241" mass="26693">MDTSHRRAAGSGADWESRMWAVAAGVDTLRLITVIEAAAGFGLMPAAITYVLSIYPLTSQLSNAARKVQTQADEPALPVPLLLPGEGTVGHTPHVHPWHRHGMSAGTVVHLHGRRPYARVQGRELQLRLQHSIDQYAIGFLMRDPRCLRRPLDADDARRRWQSLTNAAGNWGVDRPGEDETDLDEFARIVGYCQTFLDNLAEQHLYPPAQPPGCGWLNVSSRWVSASRRRSAGGIDPRTLR</sequence>
<gene>
    <name evidence="1" type="ORF">Vgi01_60130</name>
</gene>
<dbReference type="EMBL" id="BOPA01000079">
    <property type="protein sequence ID" value="GIJ19329.1"/>
    <property type="molecule type" value="Genomic_DNA"/>
</dbReference>
<proteinExistence type="predicted"/>
<protein>
    <submittedName>
        <fullName evidence="1">Uncharacterized protein</fullName>
    </submittedName>
</protein>
<name>A0ABQ4IN36_9ACTN</name>
<evidence type="ECO:0000313" key="1">
    <source>
        <dbReference type="EMBL" id="GIJ19329.1"/>
    </source>
</evidence>
<reference evidence="1 2" key="1">
    <citation type="submission" date="2021-01" db="EMBL/GenBank/DDBJ databases">
        <title>Whole genome shotgun sequence of Verrucosispora gifhornensis NBRC 16317.</title>
        <authorList>
            <person name="Komaki H."/>
            <person name="Tamura T."/>
        </authorList>
    </citation>
    <scope>NUCLEOTIDE SEQUENCE [LARGE SCALE GENOMIC DNA]</scope>
    <source>
        <strain evidence="1 2">NBRC 16317</strain>
    </source>
</reference>
<evidence type="ECO:0000313" key="2">
    <source>
        <dbReference type="Proteomes" id="UP000647860"/>
    </source>
</evidence>
<dbReference type="Proteomes" id="UP000647860">
    <property type="component" value="Unassembled WGS sequence"/>
</dbReference>